<dbReference type="AlphaFoldDB" id="C7QG93"/>
<dbReference type="HOGENOM" id="CLU_1493618_0_0_11"/>
<name>C7QG93_CATAD</name>
<sequence>MTATDTATEATTDRTEALTSSLLAAGWSYTCEVRTEPQWRSQIHELASPDGRLHLHASRYPDGDMIASLSADSASTTGPGRRPGWMAELHEVPLPVALRRGHAARARLDTTRGHHRARPRTGARLGQPGPRPHRVPPLPGNKFEPGYWLVGRPGPDGKHAETQISLHTPAAVIAALALTD</sequence>
<dbReference type="EMBL" id="CP001700">
    <property type="protein sequence ID" value="ACU72938.1"/>
    <property type="molecule type" value="Genomic_DNA"/>
</dbReference>
<dbReference type="InParanoid" id="C7QG93"/>
<dbReference type="Proteomes" id="UP000000851">
    <property type="component" value="Chromosome"/>
</dbReference>
<organism evidence="2 3">
    <name type="scientific">Catenulispora acidiphila (strain DSM 44928 / JCM 14897 / NBRC 102108 / NRRL B-24433 / ID139908)</name>
    <dbReference type="NCBI Taxonomy" id="479433"/>
    <lineage>
        <taxon>Bacteria</taxon>
        <taxon>Bacillati</taxon>
        <taxon>Actinomycetota</taxon>
        <taxon>Actinomycetes</taxon>
        <taxon>Catenulisporales</taxon>
        <taxon>Catenulisporaceae</taxon>
        <taxon>Catenulispora</taxon>
    </lineage>
</organism>
<accession>C7QG93</accession>
<dbReference type="RefSeq" id="WP_015792667.1">
    <property type="nucleotide sequence ID" value="NC_013131.1"/>
</dbReference>
<dbReference type="KEGG" id="cai:Caci_4073"/>
<proteinExistence type="predicted"/>
<evidence type="ECO:0000313" key="3">
    <source>
        <dbReference type="Proteomes" id="UP000000851"/>
    </source>
</evidence>
<evidence type="ECO:0000313" key="2">
    <source>
        <dbReference type="EMBL" id="ACU72938.1"/>
    </source>
</evidence>
<dbReference type="STRING" id="479433.Caci_4073"/>
<protein>
    <submittedName>
        <fullName evidence="2">Uncharacterized protein</fullName>
    </submittedName>
</protein>
<keyword evidence="3" id="KW-1185">Reference proteome</keyword>
<reference evidence="2 3" key="1">
    <citation type="journal article" date="2009" name="Stand. Genomic Sci.">
        <title>Complete genome sequence of Catenulispora acidiphila type strain (ID 139908).</title>
        <authorList>
            <person name="Copeland A."/>
            <person name="Lapidus A."/>
            <person name="Glavina Del Rio T."/>
            <person name="Nolan M."/>
            <person name="Lucas S."/>
            <person name="Chen F."/>
            <person name="Tice H."/>
            <person name="Cheng J.F."/>
            <person name="Bruce D."/>
            <person name="Goodwin L."/>
            <person name="Pitluck S."/>
            <person name="Mikhailova N."/>
            <person name="Pati A."/>
            <person name="Ivanova N."/>
            <person name="Mavromatis K."/>
            <person name="Chen A."/>
            <person name="Palaniappan K."/>
            <person name="Chain P."/>
            <person name="Land M."/>
            <person name="Hauser L."/>
            <person name="Chang Y.J."/>
            <person name="Jeffries C.D."/>
            <person name="Chertkov O."/>
            <person name="Brettin T."/>
            <person name="Detter J.C."/>
            <person name="Han C."/>
            <person name="Ali Z."/>
            <person name="Tindall B.J."/>
            <person name="Goker M."/>
            <person name="Bristow J."/>
            <person name="Eisen J.A."/>
            <person name="Markowitz V."/>
            <person name="Hugenholtz P."/>
            <person name="Kyrpides N.C."/>
            <person name="Klenk H.P."/>
        </authorList>
    </citation>
    <scope>NUCLEOTIDE SEQUENCE [LARGE SCALE GENOMIC DNA]</scope>
    <source>
        <strain evidence="3">DSM 44928 / JCM 14897 / NBRC 102108 / NRRL B-24433 / ID139908</strain>
    </source>
</reference>
<gene>
    <name evidence="2" type="ordered locus">Caci_4073</name>
</gene>
<feature type="region of interest" description="Disordered" evidence="1">
    <location>
        <begin position="108"/>
        <end position="141"/>
    </location>
</feature>
<evidence type="ECO:0000256" key="1">
    <source>
        <dbReference type="SAM" id="MobiDB-lite"/>
    </source>
</evidence>